<gene>
    <name evidence="1" type="ORF">ACHELOUS_168</name>
</gene>
<evidence type="ECO:0000313" key="1">
    <source>
        <dbReference type="EMBL" id="QCQ57743.1"/>
    </source>
</evidence>
<accession>A0A4P8MVC4</accession>
<evidence type="ECO:0000313" key="2">
    <source>
        <dbReference type="Proteomes" id="UP000302168"/>
    </source>
</evidence>
<dbReference type="Proteomes" id="UP000302168">
    <property type="component" value="Segment"/>
</dbReference>
<sequence length="82" mass="9144">MNVIIFNENVQLSDRATLFGDEEVVFVAPSDARDLPSLLAFLGIYKSTSQARQAGRKGKIPTGWTVMKASKKVELFIWNPTE</sequence>
<protein>
    <submittedName>
        <fullName evidence="1">Uncharacterized protein</fullName>
    </submittedName>
</protein>
<dbReference type="EMBL" id="MK796244">
    <property type="protein sequence ID" value="QCQ57743.1"/>
    <property type="molecule type" value="Genomic_DNA"/>
</dbReference>
<reference evidence="1 2" key="1">
    <citation type="submission" date="2019-04" db="EMBL/GenBank/DDBJ databases">
        <authorList>
            <person name="Gallagher L."/>
            <person name="Broussard G."/>
        </authorList>
    </citation>
    <scope>NUCLEOTIDE SEQUENCE [LARGE SCALE GENOMIC DNA]</scope>
</reference>
<proteinExistence type="predicted"/>
<name>A0A4P8MVC4_9CAUD</name>
<organism evidence="1 2">
    <name type="scientific">Vibrio phage Achelous</name>
    <dbReference type="NCBI Taxonomy" id="2576872"/>
    <lineage>
        <taxon>Viruses</taxon>
        <taxon>Duplodnaviria</taxon>
        <taxon>Heunggongvirae</taxon>
        <taxon>Uroviricota</taxon>
        <taxon>Caudoviricetes</taxon>
        <taxon>Demerecviridae</taxon>
        <taxon>Ermolyevavirinae</taxon>
        <taxon>Thalassavirus</taxon>
        <taxon>Thalassavirus achelous</taxon>
    </lineage>
</organism>
<keyword evidence="2" id="KW-1185">Reference proteome</keyword>